<dbReference type="Gene3D" id="3.40.50.1820">
    <property type="entry name" value="alpha/beta hydrolase"/>
    <property type="match status" value="1"/>
</dbReference>
<keyword evidence="4" id="KW-1185">Reference proteome</keyword>
<proteinExistence type="predicted"/>
<reference evidence="2 4" key="1">
    <citation type="submission" date="2023-07" db="EMBL/GenBank/DDBJ databases">
        <title>Sorghum-associated microbial communities from plants grown in Nebraska, USA.</title>
        <authorList>
            <person name="Schachtman D."/>
        </authorList>
    </citation>
    <scope>NUCLEOTIDE SEQUENCE</scope>
    <source>
        <strain evidence="3 4">BE105</strain>
        <strain evidence="2">BE69</strain>
    </source>
</reference>
<accession>A0AAJ2BUX6</accession>
<feature type="chain" id="PRO_5042536841" evidence="1">
    <location>
        <begin position="26"/>
        <end position="358"/>
    </location>
</feature>
<gene>
    <name evidence="2" type="ORF">J2W88_003818</name>
    <name evidence="3" type="ORF">J2W93_002067</name>
</gene>
<evidence type="ECO:0000313" key="4">
    <source>
        <dbReference type="Proteomes" id="UP001249076"/>
    </source>
</evidence>
<sequence>MTKTWTAWCLALLAAAVITASPAHAGVGLAELPGQQGDGPVTVFYPAQEADQPVQRGPFALQLAWQGTPVPGNGRLVVVSHGSGGSPWVHTDLARALVQAGFVVALPEHAGDNYKDHSTPGPESWKRRPAEVSRAVDAVAQDARLGPLLALDKVGVFGGSAGGHTALVFAGGQWSPARFKQHCEAHLAEDFSSCVGFTTRLHGNWLDGIKKAVAITIIRHRFGDETLYAHTDPRVAATVSVVPFAADFDMGSLATPRIALGLITAGKDVNQIPRFHSSAVLAACQDRCTHIADLQDGSHGIMLSPMPPLDRMNDRTRELLGDPPGFDRSVLPQVDASTVAFFAKHLQPLKPATPSQRP</sequence>
<keyword evidence="1" id="KW-0732">Signal</keyword>
<dbReference type="Proteomes" id="UP001249076">
    <property type="component" value="Unassembled WGS sequence"/>
</dbReference>
<evidence type="ECO:0000313" key="5">
    <source>
        <dbReference type="Proteomes" id="UP001253458"/>
    </source>
</evidence>
<organism evidence="2 5">
    <name type="scientific">Acidovorax delafieldii</name>
    <name type="common">Pseudomonas delafieldii</name>
    <dbReference type="NCBI Taxonomy" id="47920"/>
    <lineage>
        <taxon>Bacteria</taxon>
        <taxon>Pseudomonadati</taxon>
        <taxon>Pseudomonadota</taxon>
        <taxon>Betaproteobacteria</taxon>
        <taxon>Burkholderiales</taxon>
        <taxon>Comamonadaceae</taxon>
        <taxon>Acidovorax</taxon>
    </lineage>
</organism>
<dbReference type="Proteomes" id="UP001253458">
    <property type="component" value="Unassembled WGS sequence"/>
</dbReference>
<dbReference type="AlphaFoldDB" id="A0AAJ2BUX6"/>
<protein>
    <submittedName>
        <fullName evidence="2">Dienelactone hydrolase</fullName>
    </submittedName>
</protein>
<comment type="caution">
    <text evidence="2">The sequence shown here is derived from an EMBL/GenBank/DDBJ whole genome shotgun (WGS) entry which is preliminary data.</text>
</comment>
<dbReference type="GO" id="GO:0016787">
    <property type="term" value="F:hydrolase activity"/>
    <property type="evidence" value="ECO:0007669"/>
    <property type="project" value="UniProtKB-KW"/>
</dbReference>
<dbReference type="RefSeq" id="WP_310048074.1">
    <property type="nucleotide sequence ID" value="NZ_JAVDTL010000006.1"/>
</dbReference>
<feature type="signal peptide" evidence="1">
    <location>
        <begin position="1"/>
        <end position="25"/>
    </location>
</feature>
<dbReference type="EMBL" id="JAVDTS010000003">
    <property type="protein sequence ID" value="MDR6837229.1"/>
    <property type="molecule type" value="Genomic_DNA"/>
</dbReference>
<keyword evidence="2" id="KW-0378">Hydrolase</keyword>
<name>A0AAJ2BUX6_ACIDE</name>
<evidence type="ECO:0000256" key="1">
    <source>
        <dbReference type="SAM" id="SignalP"/>
    </source>
</evidence>
<evidence type="ECO:0000313" key="3">
    <source>
        <dbReference type="EMBL" id="MDR6837229.1"/>
    </source>
</evidence>
<dbReference type="InterPro" id="IPR029058">
    <property type="entry name" value="AB_hydrolase_fold"/>
</dbReference>
<dbReference type="SUPFAM" id="SSF53474">
    <property type="entry name" value="alpha/beta-Hydrolases"/>
    <property type="match status" value="1"/>
</dbReference>
<dbReference type="PIRSF" id="PIRSF031982">
    <property type="entry name" value="UCP031982_abhydr"/>
    <property type="match status" value="1"/>
</dbReference>
<evidence type="ECO:0000313" key="2">
    <source>
        <dbReference type="EMBL" id="MDR6768514.1"/>
    </source>
</evidence>
<dbReference type="EMBL" id="JAVDTL010000006">
    <property type="protein sequence ID" value="MDR6768514.1"/>
    <property type="molecule type" value="Genomic_DNA"/>
</dbReference>
<dbReference type="InterPro" id="IPR016986">
    <property type="entry name" value="UCP031982_abhydr"/>
</dbReference>